<reference evidence="3" key="1">
    <citation type="journal article" date="2018" name="Nat. Microbiol.">
        <title>Leveraging single-cell genomics to expand the fungal tree of life.</title>
        <authorList>
            <person name="Ahrendt S.R."/>
            <person name="Quandt C.A."/>
            <person name="Ciobanu D."/>
            <person name="Clum A."/>
            <person name="Salamov A."/>
            <person name="Andreopoulos B."/>
            <person name="Cheng J.F."/>
            <person name="Woyke T."/>
            <person name="Pelin A."/>
            <person name="Henrissat B."/>
            <person name="Reynolds N.K."/>
            <person name="Benny G.L."/>
            <person name="Smith M.E."/>
            <person name="James T.Y."/>
            <person name="Grigoriev I.V."/>
        </authorList>
    </citation>
    <scope>NUCLEOTIDE SEQUENCE [LARGE SCALE GENOMIC DNA]</scope>
    <source>
        <strain evidence="3">ATCC 52028</strain>
    </source>
</reference>
<feature type="compositionally biased region" description="Low complexity" evidence="1">
    <location>
        <begin position="42"/>
        <end position="58"/>
    </location>
</feature>
<evidence type="ECO:0000313" key="3">
    <source>
        <dbReference type="Proteomes" id="UP000274922"/>
    </source>
</evidence>
<protein>
    <submittedName>
        <fullName evidence="2">Uncharacterized protein</fullName>
    </submittedName>
</protein>
<keyword evidence="3" id="KW-1185">Reference proteome</keyword>
<feature type="region of interest" description="Disordered" evidence="1">
    <location>
        <begin position="39"/>
        <end position="58"/>
    </location>
</feature>
<dbReference type="Proteomes" id="UP000274922">
    <property type="component" value="Unassembled WGS sequence"/>
</dbReference>
<sequence length="510" mass="55327">MPSPAPRVPFRPILAGLAGLAVLATFAGLSAIPVSTAMPSEPAARADGGDAPPPSSSSSAVAAVLRELYDGVPDLPAYYDACEDPAKTLEALDALKTWPALPETLTPAALSTALESFLAPIETAGLRESPLWAHWETWTASDAAMTVPWQHAVETTNRIAAEARRDAAPANSRLSGLLSPVSTYMFHAVPTALFPFSTDLGAWIGFAEFLGDLGDSRAAVIQNLAKIGAADSADVDSLERLCRVVAMRRIMLSQRALLVRLQVMTANLQTWVPALQKAIGALDAFQHGLAEVSDAPLTVEVAGVLQMIEWARQQFEAQAYRYLGPAAVFGPSDPVSIPVLLREAVIGVHPTVRAAEQAPDPPTVVQLRHPSVKQALHQFLPKLMDGMTQQLADVAATIAKLTHATQLMVDLYVVQVNQCAEWINAVQALAGERYPELETPRNPYYATAFWQRYGISSPPWARPSGLIGRVQRVSRWTDVYLQKFEREQQPRVEETFMGLVGLRNEAPRRR</sequence>
<gene>
    <name evidence="2" type="ORF">CXG81DRAFT_24503</name>
</gene>
<dbReference type="EMBL" id="ML014133">
    <property type="protein sequence ID" value="RKP02904.1"/>
    <property type="molecule type" value="Genomic_DNA"/>
</dbReference>
<dbReference type="AlphaFoldDB" id="A0A4P9XBU3"/>
<organism evidence="2 3">
    <name type="scientific">Caulochytrium protostelioides</name>
    <dbReference type="NCBI Taxonomy" id="1555241"/>
    <lineage>
        <taxon>Eukaryota</taxon>
        <taxon>Fungi</taxon>
        <taxon>Fungi incertae sedis</taxon>
        <taxon>Chytridiomycota</taxon>
        <taxon>Chytridiomycota incertae sedis</taxon>
        <taxon>Chytridiomycetes</taxon>
        <taxon>Caulochytriales</taxon>
        <taxon>Caulochytriaceae</taxon>
        <taxon>Caulochytrium</taxon>
    </lineage>
</organism>
<proteinExistence type="predicted"/>
<accession>A0A4P9XBU3</accession>
<name>A0A4P9XBU3_9FUNG</name>
<evidence type="ECO:0000256" key="1">
    <source>
        <dbReference type="SAM" id="MobiDB-lite"/>
    </source>
</evidence>
<evidence type="ECO:0000313" key="2">
    <source>
        <dbReference type="EMBL" id="RKP02904.1"/>
    </source>
</evidence>